<dbReference type="EMBL" id="JALJOR010000001">
    <property type="protein sequence ID" value="KAK9828725.1"/>
    <property type="molecule type" value="Genomic_DNA"/>
</dbReference>
<dbReference type="Gene3D" id="2.130.10.10">
    <property type="entry name" value="YVTN repeat-like/Quinoprotein amine dehydrogenase"/>
    <property type="match status" value="1"/>
</dbReference>
<reference evidence="7 8" key="1">
    <citation type="journal article" date="2024" name="Nat. Commun.">
        <title>Phylogenomics reveals the evolutionary origins of lichenization in chlorophyte algae.</title>
        <authorList>
            <person name="Puginier C."/>
            <person name="Libourel C."/>
            <person name="Otte J."/>
            <person name="Skaloud P."/>
            <person name="Haon M."/>
            <person name="Grisel S."/>
            <person name="Petersen M."/>
            <person name="Berrin J.G."/>
            <person name="Delaux P.M."/>
            <person name="Dal Grande F."/>
            <person name="Keller J."/>
        </authorList>
    </citation>
    <scope>NUCLEOTIDE SEQUENCE [LARGE SCALE GENOMIC DNA]</scope>
    <source>
        <strain evidence="7 8">SAG 2043</strain>
    </source>
</reference>
<evidence type="ECO:0000256" key="3">
    <source>
        <dbReference type="ARBA" id="ARBA00022737"/>
    </source>
</evidence>
<dbReference type="AlphaFoldDB" id="A0AAW1R5E8"/>
<evidence type="ECO:0000256" key="1">
    <source>
        <dbReference type="ARBA" id="ARBA00004123"/>
    </source>
</evidence>
<dbReference type="InterPro" id="IPR039241">
    <property type="entry name" value="Rrp9-like"/>
</dbReference>
<protein>
    <submittedName>
        <fullName evidence="7">Uncharacterized protein</fullName>
    </submittedName>
</protein>
<dbReference type="InterPro" id="IPR001680">
    <property type="entry name" value="WD40_rpt"/>
</dbReference>
<dbReference type="SMART" id="SM00320">
    <property type="entry name" value="WD40"/>
    <property type="match status" value="6"/>
</dbReference>
<feature type="compositionally biased region" description="Basic and acidic residues" evidence="6">
    <location>
        <begin position="106"/>
        <end position="116"/>
    </location>
</feature>
<keyword evidence="2 5" id="KW-0853">WD repeat</keyword>
<dbReference type="Pfam" id="PF00400">
    <property type="entry name" value="WD40"/>
    <property type="match status" value="4"/>
</dbReference>
<keyword evidence="8" id="KW-1185">Reference proteome</keyword>
<sequence length="514" mass="55186">MVKLKVQKKGAKGSAGKKGAKGSASGSKKRGAEEAFLKDDRDEFFLGSDAERDSGHESEEEAPETAEEKRLRLAKAYLQQLRDAEEEEFVGVGPAAESDEEEEGAEGGREARTHGAVSEHLRKQAMEAMGYLQRKIADKVVVPELRPVSKAGQASTSGRFMRCHRSSVTALALTADDATAFSVSKDGAIFQTDIETGTRTRFATGSHSMGKIEETGTTADWIKKAPKRLGGKSLLAAAVSDDGRYLAVGGGDRKVHVYDARTREYIQGFPGHKDIIAGLAFRDTSHELFSASFDRTVKIWSLDDKAYVDTLFGHQSEVLAVDLLRQERAVTSGHDHTCRVWKVPEESQLIYRAHGMAIDCCRYITGTEWLTGSSDGALAVWSQLKKKPVSVIRNAHHYPGPGEEGGALGAGSVGGDAAAWVGAVAVCKGSDFVASGAADGVVRLWAVREGRTGGARNLEALGGVPVRGFVNALQLARSGRFVLAGVGQEPRLGRWGRDPVARNGLMLHTLKVQD</sequence>
<evidence type="ECO:0000256" key="2">
    <source>
        <dbReference type="ARBA" id="ARBA00022574"/>
    </source>
</evidence>
<dbReference type="GO" id="GO:0032040">
    <property type="term" value="C:small-subunit processome"/>
    <property type="evidence" value="ECO:0007669"/>
    <property type="project" value="TreeGrafter"/>
</dbReference>
<gene>
    <name evidence="7" type="ORF">WJX72_001725</name>
</gene>
<evidence type="ECO:0000256" key="6">
    <source>
        <dbReference type="SAM" id="MobiDB-lite"/>
    </source>
</evidence>
<dbReference type="InterPro" id="IPR015943">
    <property type="entry name" value="WD40/YVTN_repeat-like_dom_sf"/>
</dbReference>
<evidence type="ECO:0000256" key="4">
    <source>
        <dbReference type="ARBA" id="ARBA00023242"/>
    </source>
</evidence>
<feature type="compositionally biased region" description="Basic and acidic residues" evidence="6">
    <location>
        <begin position="30"/>
        <end position="57"/>
    </location>
</feature>
<dbReference type="Proteomes" id="UP001489004">
    <property type="component" value="Unassembled WGS sequence"/>
</dbReference>
<proteinExistence type="predicted"/>
<dbReference type="PANTHER" id="PTHR19865">
    <property type="entry name" value="U3 SMALL NUCLEOLAR RNA INTERACTING PROTEIN 2"/>
    <property type="match status" value="1"/>
</dbReference>
<dbReference type="PANTHER" id="PTHR19865:SF0">
    <property type="entry name" value="U3 SMALL NUCLEOLAR RNA-INTERACTING PROTEIN 2"/>
    <property type="match status" value="1"/>
</dbReference>
<dbReference type="GO" id="GO:0034511">
    <property type="term" value="F:U3 snoRNA binding"/>
    <property type="evidence" value="ECO:0007669"/>
    <property type="project" value="InterPro"/>
</dbReference>
<accession>A0AAW1R5E8</accession>
<keyword evidence="3" id="KW-0677">Repeat</keyword>
<comment type="caution">
    <text evidence="7">The sequence shown here is derived from an EMBL/GenBank/DDBJ whole genome shotgun (WGS) entry which is preliminary data.</text>
</comment>
<dbReference type="FunFam" id="2.130.10.10:FF:000509">
    <property type="entry name" value="U3 small nucleolar RNA-interacting protein"/>
    <property type="match status" value="1"/>
</dbReference>
<comment type="subcellular location">
    <subcellularLocation>
        <location evidence="1">Nucleus</location>
    </subcellularLocation>
</comment>
<evidence type="ECO:0000313" key="8">
    <source>
        <dbReference type="Proteomes" id="UP001489004"/>
    </source>
</evidence>
<evidence type="ECO:0000313" key="7">
    <source>
        <dbReference type="EMBL" id="KAK9828725.1"/>
    </source>
</evidence>
<keyword evidence="4" id="KW-0539">Nucleus</keyword>
<dbReference type="SUPFAM" id="SSF50978">
    <property type="entry name" value="WD40 repeat-like"/>
    <property type="match status" value="1"/>
</dbReference>
<dbReference type="PRINTS" id="PR00320">
    <property type="entry name" value="GPROTEINBRPT"/>
</dbReference>
<feature type="region of interest" description="Disordered" evidence="6">
    <location>
        <begin position="1"/>
        <end position="71"/>
    </location>
</feature>
<dbReference type="PROSITE" id="PS50294">
    <property type="entry name" value="WD_REPEATS_REGION"/>
    <property type="match status" value="1"/>
</dbReference>
<name>A0AAW1R5E8_9CHLO</name>
<dbReference type="PROSITE" id="PS50082">
    <property type="entry name" value="WD_REPEATS_2"/>
    <property type="match status" value="1"/>
</dbReference>
<feature type="repeat" description="WD" evidence="5">
    <location>
        <begin position="269"/>
        <end position="310"/>
    </location>
</feature>
<feature type="region of interest" description="Disordered" evidence="6">
    <location>
        <begin position="85"/>
        <end position="116"/>
    </location>
</feature>
<dbReference type="InterPro" id="IPR020472">
    <property type="entry name" value="WD40_PAC1"/>
</dbReference>
<organism evidence="7 8">
    <name type="scientific">[Myrmecia] bisecta</name>
    <dbReference type="NCBI Taxonomy" id="41462"/>
    <lineage>
        <taxon>Eukaryota</taxon>
        <taxon>Viridiplantae</taxon>
        <taxon>Chlorophyta</taxon>
        <taxon>core chlorophytes</taxon>
        <taxon>Trebouxiophyceae</taxon>
        <taxon>Trebouxiales</taxon>
        <taxon>Trebouxiaceae</taxon>
        <taxon>Myrmecia</taxon>
    </lineage>
</organism>
<feature type="compositionally biased region" description="Basic residues" evidence="6">
    <location>
        <begin position="1"/>
        <end position="11"/>
    </location>
</feature>
<dbReference type="InterPro" id="IPR036322">
    <property type="entry name" value="WD40_repeat_dom_sf"/>
</dbReference>
<evidence type="ECO:0000256" key="5">
    <source>
        <dbReference type="PROSITE-ProRule" id="PRU00221"/>
    </source>
</evidence>